<sequence>MLLKRFMFSIFVVSSLFVMPSSISAQMMSSLDAYCPSPQLYLYLRKDYSECERIEKRCEDDKKASETRDAITKAVYTSEEYARYTEQKTVDFERCLSTALSCKSEVDQYQQTIARYEQCVGLYEEESKRFYSDLEKRKVEEENNRKILAEQITQEKIEEEKRLAEDERVRIENELKATEQEKKTQDTRAKTLNIQPVSEEQETEKITEAEGEQASNVDLNTFSAQESETDRPIEEKTSFRKAFDTVKSFFRRLLPF</sequence>
<keyword evidence="2" id="KW-0732">Signal</keyword>
<comment type="caution">
    <text evidence="3">The sequence shown here is derived from an EMBL/GenBank/DDBJ whole genome shotgun (WGS) entry which is preliminary data.</text>
</comment>
<accession>A0A1F6DN83</accession>
<dbReference type="AlphaFoldDB" id="A0A1F6DN83"/>
<proteinExistence type="predicted"/>
<feature type="compositionally biased region" description="Polar residues" evidence="1">
    <location>
        <begin position="214"/>
        <end position="226"/>
    </location>
</feature>
<evidence type="ECO:0008006" key="5">
    <source>
        <dbReference type="Google" id="ProtNLM"/>
    </source>
</evidence>
<protein>
    <recommendedName>
        <fullName evidence="5">DUF5667 domain-containing protein</fullName>
    </recommendedName>
</protein>
<evidence type="ECO:0000313" key="3">
    <source>
        <dbReference type="EMBL" id="OGG62740.1"/>
    </source>
</evidence>
<dbReference type="STRING" id="1798491.A3C87_01395"/>
<reference evidence="3 4" key="1">
    <citation type="journal article" date="2016" name="Nat. Commun.">
        <title>Thousands of microbial genomes shed light on interconnected biogeochemical processes in an aquifer system.</title>
        <authorList>
            <person name="Anantharaman K."/>
            <person name="Brown C.T."/>
            <person name="Hug L.A."/>
            <person name="Sharon I."/>
            <person name="Castelle C.J."/>
            <person name="Probst A.J."/>
            <person name="Thomas B.C."/>
            <person name="Singh A."/>
            <person name="Wilkins M.J."/>
            <person name="Karaoz U."/>
            <person name="Brodie E.L."/>
            <person name="Williams K.H."/>
            <person name="Hubbard S.S."/>
            <person name="Banfield J.F."/>
        </authorList>
    </citation>
    <scope>NUCLEOTIDE SEQUENCE [LARGE SCALE GENOMIC DNA]</scope>
</reference>
<organism evidence="3 4">
    <name type="scientific">Candidatus Kaiserbacteria bacterium RIFCSPHIGHO2_02_FULL_49_34</name>
    <dbReference type="NCBI Taxonomy" id="1798491"/>
    <lineage>
        <taxon>Bacteria</taxon>
        <taxon>Candidatus Kaiseribacteriota</taxon>
    </lineage>
</organism>
<evidence type="ECO:0000256" key="1">
    <source>
        <dbReference type="SAM" id="MobiDB-lite"/>
    </source>
</evidence>
<gene>
    <name evidence="3" type="ORF">A3C87_01395</name>
</gene>
<feature type="chain" id="PRO_5009523919" description="DUF5667 domain-containing protein" evidence="2">
    <location>
        <begin position="26"/>
        <end position="256"/>
    </location>
</feature>
<dbReference type="EMBL" id="MFLE01000001">
    <property type="protein sequence ID" value="OGG62740.1"/>
    <property type="molecule type" value="Genomic_DNA"/>
</dbReference>
<feature type="signal peptide" evidence="2">
    <location>
        <begin position="1"/>
        <end position="25"/>
    </location>
</feature>
<evidence type="ECO:0000313" key="4">
    <source>
        <dbReference type="Proteomes" id="UP000176511"/>
    </source>
</evidence>
<evidence type="ECO:0000256" key="2">
    <source>
        <dbReference type="SAM" id="SignalP"/>
    </source>
</evidence>
<feature type="compositionally biased region" description="Basic and acidic residues" evidence="1">
    <location>
        <begin position="177"/>
        <end position="189"/>
    </location>
</feature>
<dbReference type="Proteomes" id="UP000176511">
    <property type="component" value="Unassembled WGS sequence"/>
</dbReference>
<name>A0A1F6DN83_9BACT</name>
<feature type="region of interest" description="Disordered" evidence="1">
    <location>
        <begin position="177"/>
        <end position="233"/>
    </location>
</feature>